<evidence type="ECO:0000313" key="2">
    <source>
        <dbReference type="Proteomes" id="UP000246991"/>
    </source>
</evidence>
<dbReference type="EMBL" id="PYWC01000003">
    <property type="protein sequence ID" value="PWW80292.1"/>
    <property type="molecule type" value="Genomic_DNA"/>
</dbReference>
<evidence type="ECO:0000313" key="1">
    <source>
        <dbReference type="EMBL" id="PWW80292.1"/>
    </source>
</evidence>
<organism evidence="1 2">
    <name type="scientific">Tuber magnatum</name>
    <name type="common">white Piedmont truffle</name>
    <dbReference type="NCBI Taxonomy" id="42249"/>
    <lineage>
        <taxon>Eukaryota</taxon>
        <taxon>Fungi</taxon>
        <taxon>Dikarya</taxon>
        <taxon>Ascomycota</taxon>
        <taxon>Pezizomycotina</taxon>
        <taxon>Pezizomycetes</taxon>
        <taxon>Pezizales</taxon>
        <taxon>Tuberaceae</taxon>
        <taxon>Tuber</taxon>
    </lineage>
</organism>
<dbReference type="PANTHER" id="PTHR37535:SF2">
    <property type="entry name" value="FINGER DOMAIN PROTEIN, PUTATIVE (AFU_ORTHOLOGUE AFUA_6G09300)-RELATED"/>
    <property type="match status" value="1"/>
</dbReference>
<comment type="caution">
    <text evidence="1">The sequence shown here is derived from an EMBL/GenBank/DDBJ whole genome shotgun (WGS) entry which is preliminary data.</text>
</comment>
<dbReference type="OrthoDB" id="5400098at2759"/>
<proteinExistence type="predicted"/>
<dbReference type="Pfam" id="PF11917">
    <property type="entry name" value="DUF3435"/>
    <property type="match status" value="1"/>
</dbReference>
<dbReference type="AlphaFoldDB" id="A0A317T0P3"/>
<dbReference type="PANTHER" id="PTHR37535">
    <property type="entry name" value="FLUG DOMAIN PROTEIN"/>
    <property type="match status" value="1"/>
</dbReference>
<keyword evidence="2" id="KW-1185">Reference proteome</keyword>
<gene>
    <name evidence="1" type="ORF">C7212DRAFT_362121</name>
</gene>
<dbReference type="Proteomes" id="UP000246991">
    <property type="component" value="Unassembled WGS sequence"/>
</dbReference>
<protein>
    <submittedName>
        <fullName evidence="1">Uncharacterized protein</fullName>
    </submittedName>
</protein>
<dbReference type="InterPro" id="IPR021842">
    <property type="entry name" value="DUF3435"/>
</dbReference>
<reference evidence="1 2" key="1">
    <citation type="submission" date="2018-03" db="EMBL/GenBank/DDBJ databases">
        <title>Genomes of Pezizomycetes fungi and the evolution of truffles.</title>
        <authorList>
            <person name="Murat C."/>
            <person name="Payen T."/>
            <person name="Noel B."/>
            <person name="Kuo A."/>
            <person name="Martin F.M."/>
        </authorList>
    </citation>
    <scope>NUCLEOTIDE SEQUENCE [LARGE SCALE GENOMIC DNA]</scope>
    <source>
        <strain evidence="1">091103-1</strain>
    </source>
</reference>
<name>A0A317T0P3_9PEZI</name>
<accession>A0A317T0P3</accession>
<sequence>MMSWVARLEARKKEKNQFTRERKPSTEARKRLVEKLWVTFAEIALDETPEEALAKLDTTYVTCFLDWYIEWKPDKHDAAHQSLSDNVNKEVNNYINFYMTLTYNLIVEPQNKPVFSVVDFVRLLEGLWKWRKYQPSLQLFHSLLNAKLMAYTATRPGAIVETENYQDEALQYRVWTPQYGFHSRPTLPGSIGYPFKEEFLNRPVCCRLSGVPITFDSLRYALARGGVATSAERNLTLQHRNSEVYESYYAKRDIEVDIQSSFLGTAPQSELSDALARLPRHLAVAGNLTTRSPNQGWGHEIEALLGRRTDLKNAKRHTGDSIELDKIDKEIRKLKERFRRASMAKGRADFFARVYSDEIARQLAGEGPGEHTEPCREYLTDAHSRAVEAILGNKIVISGTCTYPGSSS</sequence>